<dbReference type="PANTHER" id="PTHR37423">
    <property type="entry name" value="SOLUBLE LYTIC MUREIN TRANSGLYCOSYLASE-RELATED"/>
    <property type="match status" value="1"/>
</dbReference>
<dbReference type="PANTHER" id="PTHR37423:SF2">
    <property type="entry name" value="MEMBRANE-BOUND LYTIC MUREIN TRANSGLYCOSYLASE C"/>
    <property type="match status" value="1"/>
</dbReference>
<dbReference type="GO" id="GO:0016020">
    <property type="term" value="C:membrane"/>
    <property type="evidence" value="ECO:0007669"/>
    <property type="project" value="InterPro"/>
</dbReference>
<accession>A0A431WMF4</accession>
<protein>
    <submittedName>
        <fullName evidence="4">Murein transglycosylase</fullName>
    </submittedName>
</protein>
<dbReference type="InterPro" id="IPR023346">
    <property type="entry name" value="Lysozyme-like_dom_sf"/>
</dbReference>
<dbReference type="SUPFAM" id="SSF53955">
    <property type="entry name" value="Lysozyme-like"/>
    <property type="match status" value="1"/>
</dbReference>
<dbReference type="PROSITE" id="PS00922">
    <property type="entry name" value="TRANSGLYCOSYLASE"/>
    <property type="match status" value="1"/>
</dbReference>
<dbReference type="Gene3D" id="1.10.530.10">
    <property type="match status" value="1"/>
</dbReference>
<sequence length="445" mass="50248">MNLRFACLIGCTLLLSQSALASDSFTELDAEIEKAGKPPVEGQDREYSDFVFAYMAEYENWRVEYLQEFDQYRAEIIAIWGTGEVSQQQKSVEYSADKNVKSVVDYEANELTVSIIVDKDLTDDEIKQKLNSEVKSLVENKKSNIFSLVTAEDLVERGQLQSSPVSFSDSNEQQAKSVIIEQTKAQLSEIDKELDKAQLTKLDSISMDVIERVSDQKKNKLVDLAKERLVKLDAAYEERRESAKQAELTEKKVIQYRVSLPKNGLSVRAAKVVDFAQKEGLRWQVPSALIMAVIHSESSFDPKARSPIPAYGLMQIVPTSAGFDVNQIVRKINEPMSSSELYLPMVNVETGAAYLNILDKRYLKSIINEKSRMYCTIAAYNTGAGNVAKAFNSDGARNIRKASKVINQMEPDEVYQHLLQNLPYEETKHYLEKVSGRISLYQNKI</sequence>
<dbReference type="CDD" id="cd16893">
    <property type="entry name" value="LT_MltC_MltE"/>
    <property type="match status" value="1"/>
</dbReference>
<evidence type="ECO:0000256" key="1">
    <source>
        <dbReference type="ARBA" id="ARBA00007734"/>
    </source>
</evidence>
<evidence type="ECO:0000313" key="4">
    <source>
        <dbReference type="EMBL" id="RTR36918.1"/>
    </source>
</evidence>
<name>A0A431WMF4_9GAMM</name>
<dbReference type="Pfam" id="PF01464">
    <property type="entry name" value="SLT"/>
    <property type="match status" value="1"/>
</dbReference>
<evidence type="ECO:0000259" key="3">
    <source>
        <dbReference type="Pfam" id="PF01464"/>
    </source>
</evidence>
<evidence type="ECO:0000256" key="2">
    <source>
        <dbReference type="SAM" id="SignalP"/>
    </source>
</evidence>
<feature type="chain" id="PRO_5019356203" evidence="2">
    <location>
        <begin position="22"/>
        <end position="445"/>
    </location>
</feature>
<dbReference type="InterPro" id="IPR000189">
    <property type="entry name" value="Transglyc_AS"/>
</dbReference>
<feature type="domain" description="Transglycosylase SLT" evidence="3">
    <location>
        <begin position="276"/>
        <end position="401"/>
    </location>
</feature>
<dbReference type="GO" id="GO:0000270">
    <property type="term" value="P:peptidoglycan metabolic process"/>
    <property type="evidence" value="ECO:0007669"/>
    <property type="project" value="InterPro"/>
</dbReference>
<evidence type="ECO:0000313" key="5">
    <source>
        <dbReference type="Proteomes" id="UP000267448"/>
    </source>
</evidence>
<dbReference type="EMBL" id="RXNU01000017">
    <property type="protein sequence ID" value="RTR36918.1"/>
    <property type="molecule type" value="Genomic_DNA"/>
</dbReference>
<organism evidence="4 5">
    <name type="scientific">Shewanella canadensis</name>
    <dbReference type="NCBI Taxonomy" id="271096"/>
    <lineage>
        <taxon>Bacteria</taxon>
        <taxon>Pseudomonadati</taxon>
        <taxon>Pseudomonadota</taxon>
        <taxon>Gammaproteobacteria</taxon>
        <taxon>Alteromonadales</taxon>
        <taxon>Shewanellaceae</taxon>
        <taxon>Shewanella</taxon>
    </lineage>
</organism>
<comment type="similarity">
    <text evidence="1">Belongs to the transglycosylase Slt family.</text>
</comment>
<gene>
    <name evidence="4" type="ORF">EKG38_21705</name>
</gene>
<dbReference type="Proteomes" id="UP000267448">
    <property type="component" value="Unassembled WGS sequence"/>
</dbReference>
<dbReference type="RefSeq" id="WP_126523082.1">
    <property type="nucleotide sequence ID" value="NZ_RXNU01000017.1"/>
</dbReference>
<comment type="caution">
    <text evidence="4">The sequence shown here is derived from an EMBL/GenBank/DDBJ whole genome shotgun (WGS) entry which is preliminary data.</text>
</comment>
<dbReference type="InterPro" id="IPR008258">
    <property type="entry name" value="Transglycosylase_SLT_dom_1"/>
</dbReference>
<dbReference type="AlphaFoldDB" id="A0A431WMF4"/>
<dbReference type="GO" id="GO:0008933">
    <property type="term" value="F:peptidoglycan lytic transglycosylase activity"/>
    <property type="evidence" value="ECO:0007669"/>
    <property type="project" value="InterPro"/>
</dbReference>
<keyword evidence="5" id="KW-1185">Reference proteome</keyword>
<feature type="signal peptide" evidence="2">
    <location>
        <begin position="1"/>
        <end position="21"/>
    </location>
</feature>
<dbReference type="OrthoDB" id="5620293at2"/>
<reference evidence="4 5" key="1">
    <citation type="submission" date="2018-12" db="EMBL/GenBank/DDBJ databases">
        <authorList>
            <person name="Yu L."/>
        </authorList>
    </citation>
    <scope>NUCLEOTIDE SEQUENCE [LARGE SCALE GENOMIC DNA]</scope>
    <source>
        <strain evidence="4 5">HAW-EB2</strain>
    </source>
</reference>
<keyword evidence="2" id="KW-0732">Signal</keyword>
<proteinExistence type="inferred from homology"/>